<gene>
    <name evidence="8" type="ORF">METZ01_LOCUS29473</name>
</gene>
<accession>A0A381QDZ8</accession>
<feature type="transmembrane region" description="Helical" evidence="7">
    <location>
        <begin position="157"/>
        <end position="175"/>
    </location>
</feature>
<dbReference type="GO" id="GO:0005886">
    <property type="term" value="C:plasma membrane"/>
    <property type="evidence" value="ECO:0007669"/>
    <property type="project" value="UniProtKB-SubCell"/>
</dbReference>
<dbReference type="GO" id="GO:0016780">
    <property type="term" value="F:phosphotransferase activity, for other substituted phosphate groups"/>
    <property type="evidence" value="ECO:0007669"/>
    <property type="project" value="InterPro"/>
</dbReference>
<dbReference type="PANTHER" id="PTHR22926:SF3">
    <property type="entry name" value="UNDECAPRENYL-PHOSPHATE ALPHA-N-ACETYLGLUCOSAMINYL 1-PHOSPHATE TRANSFERASE"/>
    <property type="match status" value="1"/>
</dbReference>
<feature type="non-terminal residue" evidence="8">
    <location>
        <position position="293"/>
    </location>
</feature>
<dbReference type="EMBL" id="UINC01001284">
    <property type="protein sequence ID" value="SUZ76619.1"/>
    <property type="molecule type" value="Genomic_DNA"/>
</dbReference>
<keyword evidence="3" id="KW-0808">Transferase</keyword>
<dbReference type="Pfam" id="PF00953">
    <property type="entry name" value="Glycos_transf_4"/>
    <property type="match status" value="1"/>
</dbReference>
<dbReference type="GO" id="GO:0071555">
    <property type="term" value="P:cell wall organization"/>
    <property type="evidence" value="ECO:0007669"/>
    <property type="project" value="TreeGrafter"/>
</dbReference>
<name>A0A381QDZ8_9ZZZZ</name>
<keyword evidence="5 7" id="KW-1133">Transmembrane helix</keyword>
<evidence type="ECO:0008006" key="9">
    <source>
        <dbReference type="Google" id="ProtNLM"/>
    </source>
</evidence>
<comment type="subcellular location">
    <subcellularLocation>
        <location evidence="1">Cell membrane</location>
        <topology evidence="1">Multi-pass membrane protein</topology>
    </subcellularLocation>
</comment>
<organism evidence="8">
    <name type="scientific">marine metagenome</name>
    <dbReference type="NCBI Taxonomy" id="408172"/>
    <lineage>
        <taxon>unclassified sequences</taxon>
        <taxon>metagenomes</taxon>
        <taxon>ecological metagenomes</taxon>
    </lineage>
</organism>
<evidence type="ECO:0000256" key="4">
    <source>
        <dbReference type="ARBA" id="ARBA00022692"/>
    </source>
</evidence>
<dbReference type="CDD" id="cd06854">
    <property type="entry name" value="GT_WbpL_WbcO_like"/>
    <property type="match status" value="1"/>
</dbReference>
<reference evidence="8" key="1">
    <citation type="submission" date="2018-05" db="EMBL/GenBank/DDBJ databases">
        <authorList>
            <person name="Lanie J.A."/>
            <person name="Ng W.-L."/>
            <person name="Kazmierczak K.M."/>
            <person name="Andrzejewski T.M."/>
            <person name="Davidsen T.M."/>
            <person name="Wayne K.J."/>
            <person name="Tettelin H."/>
            <person name="Glass J.I."/>
            <person name="Rusch D."/>
            <person name="Podicherti R."/>
            <person name="Tsui H.-C.T."/>
            <person name="Winkler M.E."/>
        </authorList>
    </citation>
    <scope>NUCLEOTIDE SEQUENCE</scope>
</reference>
<evidence type="ECO:0000256" key="2">
    <source>
        <dbReference type="ARBA" id="ARBA00022475"/>
    </source>
</evidence>
<evidence type="ECO:0000256" key="7">
    <source>
        <dbReference type="SAM" id="Phobius"/>
    </source>
</evidence>
<evidence type="ECO:0000256" key="1">
    <source>
        <dbReference type="ARBA" id="ARBA00004651"/>
    </source>
</evidence>
<evidence type="ECO:0000256" key="3">
    <source>
        <dbReference type="ARBA" id="ARBA00022679"/>
    </source>
</evidence>
<keyword evidence="4 7" id="KW-0812">Transmembrane</keyword>
<keyword evidence="6 7" id="KW-0472">Membrane</keyword>
<proteinExistence type="predicted"/>
<feature type="transmembrane region" description="Helical" evidence="7">
    <location>
        <begin position="235"/>
        <end position="254"/>
    </location>
</feature>
<evidence type="ECO:0000313" key="8">
    <source>
        <dbReference type="EMBL" id="SUZ76619.1"/>
    </source>
</evidence>
<evidence type="ECO:0000256" key="6">
    <source>
        <dbReference type="ARBA" id="ARBA00023136"/>
    </source>
</evidence>
<feature type="transmembrane region" description="Helical" evidence="7">
    <location>
        <begin position="211"/>
        <end position="229"/>
    </location>
</feature>
<dbReference type="AlphaFoldDB" id="A0A381QDZ8"/>
<feature type="transmembrane region" description="Helical" evidence="7">
    <location>
        <begin position="132"/>
        <end position="150"/>
    </location>
</feature>
<dbReference type="GO" id="GO:0009103">
    <property type="term" value="P:lipopolysaccharide biosynthetic process"/>
    <property type="evidence" value="ECO:0007669"/>
    <property type="project" value="TreeGrafter"/>
</dbReference>
<evidence type="ECO:0000256" key="5">
    <source>
        <dbReference type="ARBA" id="ARBA00022989"/>
    </source>
</evidence>
<sequence length="293" mass="31726">MSRLALLVAIFLASFLLTAVLKKLAFRARLIDSPVARSAHTVPTPLGGGLIIVLLFSMVASYYFIGGAIPLREFMALTGGMVIAIVGLLDDLSHLDIRWRVPTQFAAAIWSVWWLGDVPPVDMGGATLQLQWLLNGSAVVSLVWLLNLYNFMDGIDGLAGCELIFVCVLSLILATNSGDQVLMLLSGVLLAAGAGFLGWNWAPAKIFMGDVGSGFVGFTLGIFALFSIHHGTMTVWTWVILLAVFIADATITVIRRYVSGEKWFEGHATHAYQNAARSYKSHSKVTITVILIN</sequence>
<protein>
    <recommendedName>
        <fullName evidence="9">Glycosyl transferase</fullName>
    </recommendedName>
</protein>
<feature type="transmembrane region" description="Helical" evidence="7">
    <location>
        <begin position="46"/>
        <end position="64"/>
    </location>
</feature>
<feature type="transmembrane region" description="Helical" evidence="7">
    <location>
        <begin position="181"/>
        <end position="199"/>
    </location>
</feature>
<dbReference type="PANTHER" id="PTHR22926">
    <property type="entry name" value="PHOSPHO-N-ACETYLMURAMOYL-PENTAPEPTIDE-TRANSFERASE"/>
    <property type="match status" value="1"/>
</dbReference>
<dbReference type="InterPro" id="IPR000715">
    <property type="entry name" value="Glycosyl_transferase_4"/>
</dbReference>
<dbReference type="GO" id="GO:0044038">
    <property type="term" value="P:cell wall macromolecule biosynthetic process"/>
    <property type="evidence" value="ECO:0007669"/>
    <property type="project" value="TreeGrafter"/>
</dbReference>
<keyword evidence="2" id="KW-1003">Cell membrane</keyword>